<keyword evidence="1" id="KW-0732">Signal</keyword>
<keyword evidence="3" id="KW-1185">Reference proteome</keyword>
<dbReference type="EMBL" id="CAWYQH010000001">
    <property type="protein sequence ID" value="CAK8671860.1"/>
    <property type="molecule type" value="Genomic_DNA"/>
</dbReference>
<comment type="caution">
    <text evidence="2">The sequence shown here is derived from an EMBL/GenBank/DDBJ whole genome shotgun (WGS) entry which is preliminary data.</text>
</comment>
<gene>
    <name evidence="2" type="ORF">CVLEPA_LOCUS892</name>
</gene>
<reference evidence="2 3" key="1">
    <citation type="submission" date="2024-02" db="EMBL/GenBank/DDBJ databases">
        <authorList>
            <person name="Daric V."/>
            <person name="Darras S."/>
        </authorList>
    </citation>
    <scope>NUCLEOTIDE SEQUENCE [LARGE SCALE GENOMIC DNA]</scope>
</reference>
<protein>
    <submittedName>
        <fullName evidence="2">Uncharacterized protein</fullName>
    </submittedName>
</protein>
<sequence length="215" mass="24810">MANLLHLAINILWIGLVFSQSGEDFLTNRTDDVIFDEEDEVFVEPEPPTGSGSEEVDYTYIDRDYNEYHTRVSDVPLLNPPCLLPSQKIIPSNSLHQRQRLMNDRLPLHSSDLLSNETYQAGLLAVSKFMSVHSNSTLLMTELLGGCKQHISGKLLYLMFNAREEVQCSNCTRNQVFDRECRARIYLPDFAPWRPFFVECMDPLYYALPWRKLSV</sequence>
<feature type="signal peptide" evidence="1">
    <location>
        <begin position="1"/>
        <end position="19"/>
    </location>
</feature>
<organism evidence="2 3">
    <name type="scientific">Clavelina lepadiformis</name>
    <name type="common">Light-bulb sea squirt</name>
    <name type="synonym">Ascidia lepadiformis</name>
    <dbReference type="NCBI Taxonomy" id="159417"/>
    <lineage>
        <taxon>Eukaryota</taxon>
        <taxon>Metazoa</taxon>
        <taxon>Chordata</taxon>
        <taxon>Tunicata</taxon>
        <taxon>Ascidiacea</taxon>
        <taxon>Aplousobranchia</taxon>
        <taxon>Clavelinidae</taxon>
        <taxon>Clavelina</taxon>
    </lineage>
</organism>
<evidence type="ECO:0000313" key="3">
    <source>
        <dbReference type="Proteomes" id="UP001642483"/>
    </source>
</evidence>
<proteinExistence type="predicted"/>
<accession>A0ABP0EWP5</accession>
<feature type="chain" id="PRO_5046098566" evidence="1">
    <location>
        <begin position="20"/>
        <end position="215"/>
    </location>
</feature>
<evidence type="ECO:0000313" key="2">
    <source>
        <dbReference type="EMBL" id="CAK8671860.1"/>
    </source>
</evidence>
<dbReference type="Proteomes" id="UP001642483">
    <property type="component" value="Unassembled WGS sequence"/>
</dbReference>
<evidence type="ECO:0000256" key="1">
    <source>
        <dbReference type="SAM" id="SignalP"/>
    </source>
</evidence>
<name>A0ABP0EWP5_CLALP</name>